<reference evidence="2 3" key="1">
    <citation type="submission" date="2016-03" db="EMBL/GenBank/DDBJ databases">
        <title>Cyphomyrmex costatus WGS genome.</title>
        <authorList>
            <person name="Nygaard S."/>
            <person name="Hu H."/>
            <person name="Boomsma J."/>
            <person name="Zhang G."/>
        </authorList>
    </citation>
    <scope>NUCLEOTIDE SEQUENCE [LARGE SCALE GENOMIC DNA]</scope>
    <source>
        <strain evidence="2">MS0001</strain>
        <tissue evidence="2">Whole body</tissue>
    </source>
</reference>
<sequence length="140" mass="16036">MRRCFQYNRVYQSCPRSEFIMSCYLFLSLVLIAVCEAGIITSGDHSHHAVYHGYGATSYQNVQLGNHDAIEVPVNYGDPAEIQEIDVEHDHERIIPIVESDNDVDHIVSHSVPYEEFGIDDVKSDILDHYLDHDHYETSL</sequence>
<keyword evidence="3" id="KW-1185">Reference proteome</keyword>
<evidence type="ECO:0000313" key="3">
    <source>
        <dbReference type="Proteomes" id="UP000078542"/>
    </source>
</evidence>
<organism evidence="2 3">
    <name type="scientific">Cyphomyrmex costatus</name>
    <dbReference type="NCBI Taxonomy" id="456900"/>
    <lineage>
        <taxon>Eukaryota</taxon>
        <taxon>Metazoa</taxon>
        <taxon>Ecdysozoa</taxon>
        <taxon>Arthropoda</taxon>
        <taxon>Hexapoda</taxon>
        <taxon>Insecta</taxon>
        <taxon>Pterygota</taxon>
        <taxon>Neoptera</taxon>
        <taxon>Endopterygota</taxon>
        <taxon>Hymenoptera</taxon>
        <taxon>Apocrita</taxon>
        <taxon>Aculeata</taxon>
        <taxon>Formicoidea</taxon>
        <taxon>Formicidae</taxon>
        <taxon>Myrmicinae</taxon>
        <taxon>Cyphomyrmex</taxon>
    </lineage>
</organism>
<proteinExistence type="predicted"/>
<keyword evidence="1" id="KW-0732">Signal</keyword>
<name>A0A195CMY1_9HYME</name>
<dbReference type="Proteomes" id="UP000078542">
    <property type="component" value="Unassembled WGS sequence"/>
</dbReference>
<accession>A0A195CMY1</accession>
<evidence type="ECO:0000313" key="2">
    <source>
        <dbReference type="EMBL" id="KYN02101.1"/>
    </source>
</evidence>
<dbReference type="EMBL" id="KQ977532">
    <property type="protein sequence ID" value="KYN02101.1"/>
    <property type="molecule type" value="Genomic_DNA"/>
</dbReference>
<feature type="signal peptide" evidence="1">
    <location>
        <begin position="1"/>
        <end position="37"/>
    </location>
</feature>
<feature type="chain" id="PRO_5008270051" evidence="1">
    <location>
        <begin position="38"/>
        <end position="140"/>
    </location>
</feature>
<protein>
    <submittedName>
        <fullName evidence="2">Uncharacterized protein</fullName>
    </submittedName>
</protein>
<evidence type="ECO:0000256" key="1">
    <source>
        <dbReference type="SAM" id="SignalP"/>
    </source>
</evidence>
<gene>
    <name evidence="2" type="ORF">ALC62_07091</name>
</gene>
<dbReference type="AlphaFoldDB" id="A0A195CMY1"/>